<dbReference type="InterPro" id="IPR019546">
    <property type="entry name" value="TAT_signal_bac_arc"/>
</dbReference>
<organism evidence="2 3">
    <name type="scientific">Rhizobium metallidurans</name>
    <dbReference type="NCBI Taxonomy" id="1265931"/>
    <lineage>
        <taxon>Bacteria</taxon>
        <taxon>Pseudomonadati</taxon>
        <taxon>Pseudomonadota</taxon>
        <taxon>Alphaproteobacteria</taxon>
        <taxon>Hyphomicrobiales</taxon>
        <taxon>Rhizobiaceae</taxon>
        <taxon>Rhizobium/Agrobacterium group</taxon>
        <taxon>Rhizobium</taxon>
    </lineage>
</organism>
<keyword evidence="3" id="KW-1185">Reference proteome</keyword>
<feature type="signal peptide" evidence="1">
    <location>
        <begin position="1"/>
        <end position="34"/>
    </location>
</feature>
<evidence type="ECO:0000313" key="3">
    <source>
        <dbReference type="Proteomes" id="UP000582090"/>
    </source>
</evidence>
<accession>A0A7W6CKS9</accession>
<evidence type="ECO:0000256" key="1">
    <source>
        <dbReference type="SAM" id="SignalP"/>
    </source>
</evidence>
<name>A0A7W6CKS9_9HYPH</name>
<reference evidence="2 3" key="1">
    <citation type="submission" date="2020-08" db="EMBL/GenBank/DDBJ databases">
        <title>Genomic Encyclopedia of Type Strains, Phase IV (KMG-IV): sequencing the most valuable type-strain genomes for metagenomic binning, comparative biology and taxonomic classification.</title>
        <authorList>
            <person name="Goeker M."/>
        </authorList>
    </citation>
    <scope>NUCLEOTIDE SEQUENCE [LARGE SCALE GENOMIC DNA]</scope>
    <source>
        <strain evidence="2 3">DSM 26575</strain>
    </source>
</reference>
<dbReference type="EMBL" id="JACIDW010000001">
    <property type="protein sequence ID" value="MBB3962957.1"/>
    <property type="molecule type" value="Genomic_DNA"/>
</dbReference>
<dbReference type="AlphaFoldDB" id="A0A7W6CKS9"/>
<gene>
    <name evidence="2" type="ORF">GGQ67_000575</name>
</gene>
<comment type="caution">
    <text evidence="2">The sequence shown here is derived from an EMBL/GenBank/DDBJ whole genome shotgun (WGS) entry which is preliminary data.</text>
</comment>
<sequence length="91" mass="9284">MTEFTISRRNVLAGAGVVLAAASATSLVSSPATAEQGNMDAALRQLQAALASLRRATPNKGGHKERAAELVMQAMDEVQAGIDYAASRGGG</sequence>
<dbReference type="PROSITE" id="PS51318">
    <property type="entry name" value="TAT"/>
    <property type="match status" value="1"/>
</dbReference>
<dbReference type="RefSeq" id="WP_183898652.1">
    <property type="nucleotide sequence ID" value="NZ_JACIDW010000001.1"/>
</dbReference>
<dbReference type="Proteomes" id="UP000582090">
    <property type="component" value="Unassembled WGS sequence"/>
</dbReference>
<evidence type="ECO:0000313" key="2">
    <source>
        <dbReference type="EMBL" id="MBB3962957.1"/>
    </source>
</evidence>
<proteinExistence type="predicted"/>
<dbReference type="InterPro" id="IPR006311">
    <property type="entry name" value="TAT_signal"/>
</dbReference>
<protein>
    <submittedName>
        <fullName evidence="2">Type II secretory pathway component PulM</fullName>
    </submittedName>
</protein>
<feature type="chain" id="PRO_5031424069" evidence="1">
    <location>
        <begin position="35"/>
        <end position="91"/>
    </location>
</feature>
<dbReference type="NCBIfam" id="TIGR01409">
    <property type="entry name" value="TAT_signal_seq"/>
    <property type="match status" value="1"/>
</dbReference>
<keyword evidence="1" id="KW-0732">Signal</keyword>